<evidence type="ECO:0000313" key="2">
    <source>
        <dbReference type="Proteomes" id="UP000886501"/>
    </source>
</evidence>
<name>A0ACB6Z685_THEGA</name>
<keyword evidence="2" id="KW-1185">Reference proteome</keyword>
<proteinExistence type="predicted"/>
<gene>
    <name evidence="1" type="ORF">BDM02DRAFT_3120752</name>
</gene>
<evidence type="ECO:0000313" key="1">
    <source>
        <dbReference type="EMBL" id="KAF9645133.1"/>
    </source>
</evidence>
<reference evidence="1" key="1">
    <citation type="submission" date="2019-10" db="EMBL/GenBank/DDBJ databases">
        <authorList>
            <consortium name="DOE Joint Genome Institute"/>
            <person name="Kuo A."/>
            <person name="Miyauchi S."/>
            <person name="Kiss E."/>
            <person name="Drula E."/>
            <person name="Kohler A."/>
            <person name="Sanchez-Garcia M."/>
            <person name="Andreopoulos B."/>
            <person name="Barry K.W."/>
            <person name="Bonito G."/>
            <person name="Buee M."/>
            <person name="Carver A."/>
            <person name="Chen C."/>
            <person name="Cichocki N."/>
            <person name="Clum A."/>
            <person name="Culley D."/>
            <person name="Crous P.W."/>
            <person name="Fauchery L."/>
            <person name="Girlanda M."/>
            <person name="Hayes R."/>
            <person name="Keri Z."/>
            <person name="Labutti K."/>
            <person name="Lipzen A."/>
            <person name="Lombard V."/>
            <person name="Magnuson J."/>
            <person name="Maillard F."/>
            <person name="Morin E."/>
            <person name="Murat C."/>
            <person name="Nolan M."/>
            <person name="Ohm R."/>
            <person name="Pangilinan J."/>
            <person name="Pereira M."/>
            <person name="Perotto S."/>
            <person name="Peter M."/>
            <person name="Riley R."/>
            <person name="Sitrit Y."/>
            <person name="Stielow B."/>
            <person name="Szollosi G."/>
            <person name="Zifcakova L."/>
            <person name="Stursova M."/>
            <person name="Spatafora J.W."/>
            <person name="Tedersoo L."/>
            <person name="Vaario L.-M."/>
            <person name="Yamada A."/>
            <person name="Yan M."/>
            <person name="Wang P."/>
            <person name="Xu J."/>
            <person name="Bruns T."/>
            <person name="Baldrian P."/>
            <person name="Vilgalys R."/>
            <person name="Henrissat B."/>
            <person name="Grigoriev I.V."/>
            <person name="Hibbett D."/>
            <person name="Nagy L.G."/>
            <person name="Martin F.M."/>
        </authorList>
    </citation>
    <scope>NUCLEOTIDE SEQUENCE</scope>
    <source>
        <strain evidence="1">P2</strain>
    </source>
</reference>
<dbReference type="Proteomes" id="UP000886501">
    <property type="component" value="Unassembled WGS sequence"/>
</dbReference>
<sequence length="293" mass="32445">MSPVTSSLHEIDTSKDNTYSTSILIANLSSPVDYHVLESAVRNATRSTKDRLVVILHSMAFANQGDLQANWFEIQRLLTWTYVESTAVAQDMDKVLLDMDVLLRPPHIPAAAGSTEDKELIKEADALYVFKDDSDTFSWWIWRSSNPIYISEPTSWSGSHIPLPPDADKVKPSFPIVALGGTFDHLHAGHKILLSMAAWIARKKVIVGVTDDNLLVNKANKHVLESLARRADRVRSFLTSFKPGLEYDIVPIQDVYGPTTVDPNIQALVVSKETLSGGAASRFHSAGSSHHRF</sequence>
<organism evidence="1 2">
    <name type="scientific">Thelephora ganbajun</name>
    <name type="common">Ganba fungus</name>
    <dbReference type="NCBI Taxonomy" id="370292"/>
    <lineage>
        <taxon>Eukaryota</taxon>
        <taxon>Fungi</taxon>
        <taxon>Dikarya</taxon>
        <taxon>Basidiomycota</taxon>
        <taxon>Agaricomycotina</taxon>
        <taxon>Agaricomycetes</taxon>
        <taxon>Thelephorales</taxon>
        <taxon>Thelephoraceae</taxon>
        <taxon>Thelephora</taxon>
    </lineage>
</organism>
<dbReference type="EMBL" id="MU118103">
    <property type="protein sequence ID" value="KAF9645133.1"/>
    <property type="molecule type" value="Genomic_DNA"/>
</dbReference>
<protein>
    <submittedName>
        <fullName evidence="1">Nucleotidylyl transferase</fullName>
    </submittedName>
</protein>
<reference evidence="1" key="2">
    <citation type="journal article" date="2020" name="Nat. Commun.">
        <title>Large-scale genome sequencing of mycorrhizal fungi provides insights into the early evolution of symbiotic traits.</title>
        <authorList>
            <person name="Miyauchi S."/>
            <person name="Kiss E."/>
            <person name="Kuo A."/>
            <person name="Drula E."/>
            <person name="Kohler A."/>
            <person name="Sanchez-Garcia M."/>
            <person name="Morin E."/>
            <person name="Andreopoulos B."/>
            <person name="Barry K.W."/>
            <person name="Bonito G."/>
            <person name="Buee M."/>
            <person name="Carver A."/>
            <person name="Chen C."/>
            <person name="Cichocki N."/>
            <person name="Clum A."/>
            <person name="Culley D."/>
            <person name="Crous P.W."/>
            <person name="Fauchery L."/>
            <person name="Girlanda M."/>
            <person name="Hayes R.D."/>
            <person name="Keri Z."/>
            <person name="LaButti K."/>
            <person name="Lipzen A."/>
            <person name="Lombard V."/>
            <person name="Magnuson J."/>
            <person name="Maillard F."/>
            <person name="Murat C."/>
            <person name="Nolan M."/>
            <person name="Ohm R.A."/>
            <person name="Pangilinan J."/>
            <person name="Pereira M.F."/>
            <person name="Perotto S."/>
            <person name="Peter M."/>
            <person name="Pfister S."/>
            <person name="Riley R."/>
            <person name="Sitrit Y."/>
            <person name="Stielow J.B."/>
            <person name="Szollosi G."/>
            <person name="Zifcakova L."/>
            <person name="Stursova M."/>
            <person name="Spatafora J.W."/>
            <person name="Tedersoo L."/>
            <person name="Vaario L.M."/>
            <person name="Yamada A."/>
            <person name="Yan M."/>
            <person name="Wang P."/>
            <person name="Xu J."/>
            <person name="Bruns T."/>
            <person name="Baldrian P."/>
            <person name="Vilgalys R."/>
            <person name="Dunand C."/>
            <person name="Henrissat B."/>
            <person name="Grigoriev I.V."/>
            <person name="Hibbett D."/>
            <person name="Nagy L.G."/>
            <person name="Martin F.M."/>
        </authorList>
    </citation>
    <scope>NUCLEOTIDE SEQUENCE</scope>
    <source>
        <strain evidence="1">P2</strain>
    </source>
</reference>
<keyword evidence="1" id="KW-0808">Transferase</keyword>
<accession>A0ACB6Z685</accession>
<comment type="caution">
    <text evidence="1">The sequence shown here is derived from an EMBL/GenBank/DDBJ whole genome shotgun (WGS) entry which is preliminary data.</text>
</comment>